<dbReference type="InterPro" id="IPR009003">
    <property type="entry name" value="Peptidase_S1_PA"/>
</dbReference>
<dbReference type="SUPFAM" id="SSF50494">
    <property type="entry name" value="Trypsin-like serine proteases"/>
    <property type="match status" value="1"/>
</dbReference>
<dbReference type="InterPro" id="IPR019500">
    <property type="entry name" value="Pep_S46"/>
</dbReference>
<gene>
    <name evidence="7" type="ORF">HNR48_001241</name>
</gene>
<dbReference type="GO" id="GO:0006508">
    <property type="term" value="P:proteolysis"/>
    <property type="evidence" value="ECO:0007669"/>
    <property type="project" value="UniProtKB-KW"/>
</dbReference>
<dbReference type="GO" id="GO:0043171">
    <property type="term" value="P:peptide catabolic process"/>
    <property type="evidence" value="ECO:0007669"/>
    <property type="project" value="UniProtKB-UniRule"/>
</dbReference>
<comment type="caution">
    <text evidence="7">The sequence shown here is derived from an EMBL/GenBank/DDBJ whole genome shotgun (WGS) entry which is preliminary data.</text>
</comment>
<keyword evidence="8" id="KW-1185">Reference proteome</keyword>
<dbReference type="PANTHER" id="PTHR38469">
    <property type="entry name" value="PERIPLASMIC PEPTIDASE SUBFAMILY S1B"/>
    <property type="match status" value="1"/>
</dbReference>
<dbReference type="Pfam" id="PF10459">
    <property type="entry name" value="Peptidase_S46"/>
    <property type="match status" value="1"/>
</dbReference>
<feature type="signal peptide" evidence="6">
    <location>
        <begin position="1"/>
        <end position="23"/>
    </location>
</feature>
<sequence length="725" mass="81027">MKKMTLASVLAVAGLGLGAHSYANEGMWQPHQLPQLKKELKRMGLKIPVKQISTLTDFPMNAIISLGGCTASFVSPEGLAVTNHHCAYGSIQYNSSADNNLLANGFLAKTKDAELKAAPGSRIYITESLDNVTDKVLGDLSAELNGSERYQAIEDKEKAMVAECEKDEGYRCEIYSFHGGLEYYLIKQLAVRDVRLVYAPAASIGKFGGDTDNWMWPRHTGDWAFYRAYVGKDGKPADYSKDNVPYKPKSHLKVSGKGVKDGDFIMAAGYPGRTNRYRTSDEVVNNFTWAYPTAKGYREQYIDVIKSVAPAGSDARIKYESTIAGLANYAKNYGSMIKSFNKGDMLERKKSLESNLQKWIDADASRKDQYGAAIAELQRLIKEGQEGQEHDLLYAYIKRTNMIPAAQRLLRLAHEKQKADAKREPGYQDRDMTRFTQRMERIDRRYDANVDAAVLLHFLEKYAALPKDQRIPAMDKAFGLGDGFNSENVAAVLKDMHKKTTLGDKKSRLDWMNKSVADFESSNDPFIQLAVALYDHEMAEEKKEKARIGELQQARPAYMAAIIAYNESLNKPIYADANSSLRVTFGKVKGYSPQDGLVAKPFTTLEGLVAKYVKGDAEFDSPQKQLDAIAKKDYGRYKQKWMNSVPVNFLGTLDITGGNSGSPTLNGRAELVGLLFDGVYESIIGDWDYDDNLNRSISVDSRYMLWVMEKVDGANNLIEEMDVVY</sequence>
<dbReference type="InParanoid" id="A0A7X0JRH7"/>
<keyword evidence="6" id="KW-0720">Serine protease</keyword>
<evidence type="ECO:0000313" key="7">
    <source>
        <dbReference type="EMBL" id="MBB6520963.1"/>
    </source>
</evidence>
<evidence type="ECO:0000256" key="3">
    <source>
        <dbReference type="ARBA" id="ARBA00022670"/>
    </source>
</evidence>
<keyword evidence="4 6" id="KW-0732">Signal</keyword>
<evidence type="ECO:0000256" key="5">
    <source>
        <dbReference type="ARBA" id="ARBA00022801"/>
    </source>
</evidence>
<dbReference type="EC" id="3.4.14.-" evidence="6"/>
<dbReference type="PANTHER" id="PTHR38469:SF1">
    <property type="entry name" value="PERIPLASMIC PEPTIDASE SUBFAMILY S1B"/>
    <property type="match status" value="1"/>
</dbReference>
<dbReference type="GO" id="GO:0008239">
    <property type="term" value="F:dipeptidyl-peptidase activity"/>
    <property type="evidence" value="ECO:0007669"/>
    <property type="project" value="UniProtKB-UniRule"/>
</dbReference>
<reference evidence="7 8" key="1">
    <citation type="submission" date="2020-08" db="EMBL/GenBank/DDBJ databases">
        <title>Genomic Encyclopedia of Type Strains, Phase IV (KMG-IV): sequencing the most valuable type-strain genomes for metagenomic binning, comparative biology and taxonomic classification.</title>
        <authorList>
            <person name="Goeker M."/>
        </authorList>
    </citation>
    <scope>NUCLEOTIDE SEQUENCE [LARGE SCALE GENOMIC DNA]</scope>
    <source>
        <strain evidence="7 8">DSM 22368</strain>
    </source>
</reference>
<keyword evidence="2 6" id="KW-0031">Aminopeptidase</keyword>
<dbReference type="EMBL" id="JACHHT010000001">
    <property type="protein sequence ID" value="MBB6520963.1"/>
    <property type="molecule type" value="Genomic_DNA"/>
</dbReference>
<dbReference type="RefSeq" id="WP_166849794.1">
    <property type="nucleotide sequence ID" value="NZ_JAAONY010000001.1"/>
</dbReference>
<dbReference type="AlphaFoldDB" id="A0A7X0JRH7"/>
<name>A0A7X0JRH7_9GAMM</name>
<keyword evidence="3 6" id="KW-0645">Protease</keyword>
<comment type="similarity">
    <text evidence="1 6">Belongs to the peptidase S46 family.</text>
</comment>
<protein>
    <recommendedName>
        <fullName evidence="6">Dipeptidyl-peptidase</fullName>
        <ecNumber evidence="6">3.4.14.-</ecNumber>
    </recommendedName>
</protein>
<evidence type="ECO:0000256" key="1">
    <source>
        <dbReference type="ARBA" id="ARBA00010491"/>
    </source>
</evidence>
<evidence type="ECO:0000256" key="2">
    <source>
        <dbReference type="ARBA" id="ARBA00022438"/>
    </source>
</evidence>
<organism evidence="7 8">
    <name type="scientific">Pseudoteredinibacter isoporae</name>
    <dbReference type="NCBI Taxonomy" id="570281"/>
    <lineage>
        <taxon>Bacteria</taxon>
        <taxon>Pseudomonadati</taxon>
        <taxon>Pseudomonadota</taxon>
        <taxon>Gammaproteobacteria</taxon>
        <taxon>Cellvibrionales</taxon>
        <taxon>Cellvibrionaceae</taxon>
        <taxon>Pseudoteredinibacter</taxon>
    </lineage>
</organism>
<feature type="chain" id="PRO_5031601749" description="Dipeptidyl-peptidase" evidence="6">
    <location>
        <begin position="24"/>
        <end position="725"/>
    </location>
</feature>
<proteinExistence type="inferred from homology"/>
<accession>A0A7X0JRH7</accession>
<keyword evidence="5 6" id="KW-0378">Hydrolase</keyword>
<dbReference type="Proteomes" id="UP000528457">
    <property type="component" value="Unassembled WGS sequence"/>
</dbReference>
<comment type="function">
    <text evidence="6">Catalyzes the removal of dipeptides from the N-terminus of oligopeptides.</text>
</comment>
<evidence type="ECO:0000256" key="6">
    <source>
        <dbReference type="RuleBase" id="RU366067"/>
    </source>
</evidence>
<dbReference type="GO" id="GO:0070009">
    <property type="term" value="F:serine-type aminopeptidase activity"/>
    <property type="evidence" value="ECO:0007669"/>
    <property type="project" value="UniProtKB-UniRule"/>
</dbReference>
<evidence type="ECO:0000256" key="4">
    <source>
        <dbReference type="ARBA" id="ARBA00022729"/>
    </source>
</evidence>
<evidence type="ECO:0000313" key="8">
    <source>
        <dbReference type="Proteomes" id="UP000528457"/>
    </source>
</evidence>